<dbReference type="PANTHER" id="PTHR37481">
    <property type="entry name" value="LIPOPOLYSACCHARIDE EXPORT SYSTEM PROTEIN LPTC"/>
    <property type="match status" value="1"/>
</dbReference>
<keyword evidence="3 6" id="KW-0812">Transmembrane</keyword>
<dbReference type="Proteomes" id="UP000507962">
    <property type="component" value="Unassembled WGS sequence"/>
</dbReference>
<dbReference type="InterPro" id="IPR010664">
    <property type="entry name" value="LipoPS_assembly_LptC-rel"/>
</dbReference>
<dbReference type="GO" id="GO:0030288">
    <property type="term" value="C:outer membrane-bounded periplasmic space"/>
    <property type="evidence" value="ECO:0007669"/>
    <property type="project" value="TreeGrafter"/>
</dbReference>
<dbReference type="InterPro" id="IPR026265">
    <property type="entry name" value="LptC"/>
</dbReference>
<organism evidence="7 8">
    <name type="scientific">Desulfoluna butyratoxydans</name>
    <dbReference type="NCBI Taxonomy" id="231438"/>
    <lineage>
        <taxon>Bacteria</taxon>
        <taxon>Pseudomonadati</taxon>
        <taxon>Thermodesulfobacteriota</taxon>
        <taxon>Desulfobacteria</taxon>
        <taxon>Desulfobacterales</taxon>
        <taxon>Desulfolunaceae</taxon>
        <taxon>Desulfoluna</taxon>
    </lineage>
</organism>
<keyword evidence="8" id="KW-1185">Reference proteome</keyword>
<dbReference type="InterPro" id="IPR052363">
    <property type="entry name" value="LPS_export_LptC"/>
</dbReference>
<dbReference type="Pfam" id="PF06835">
    <property type="entry name" value="LptC"/>
    <property type="match status" value="1"/>
</dbReference>
<name>A0A4U8YTS6_9BACT</name>
<reference evidence="7 8" key="1">
    <citation type="submission" date="2019-03" db="EMBL/GenBank/DDBJ databases">
        <authorList>
            <person name="Nijsse B."/>
        </authorList>
    </citation>
    <scope>NUCLEOTIDE SEQUENCE [LARGE SCALE GENOMIC DNA]</scope>
    <source>
        <strain evidence="7">Desulfoluna butyratoxydans MSL71</strain>
    </source>
</reference>
<gene>
    <name evidence="7" type="ORF">MSL71_49690</name>
</gene>
<sequence>MKRKGTITTRKVVRRVLIAIMAATALSTGVILVTHRSGQTPATEPREENKATLTLDKMRHTSSRQGVDEWSVEAETVNLYNTENRAVFLMLTARYFEKSGAVTTLTADKGVLDTQTRNMEVSGNVVVKRRGITITSDALTYTKESQVIISTTPVVITDDISRLTGNAMFLDLAGGRMTLDGNVNGTLREASKGKYDETRPQ</sequence>
<keyword evidence="1" id="KW-1003">Cell membrane</keyword>
<keyword evidence="2" id="KW-0997">Cell inner membrane</keyword>
<dbReference type="AlphaFoldDB" id="A0A4U8YTS6"/>
<dbReference type="NCBIfam" id="TIGR04409">
    <property type="entry name" value="LptC_YrbK"/>
    <property type="match status" value="1"/>
</dbReference>
<evidence type="ECO:0000256" key="4">
    <source>
        <dbReference type="ARBA" id="ARBA00022989"/>
    </source>
</evidence>
<keyword evidence="5 6" id="KW-0472">Membrane</keyword>
<dbReference type="EMBL" id="CAADHO010000015">
    <property type="protein sequence ID" value="VFQ47274.1"/>
    <property type="molecule type" value="Genomic_DNA"/>
</dbReference>
<evidence type="ECO:0000313" key="7">
    <source>
        <dbReference type="EMBL" id="VFQ47274.1"/>
    </source>
</evidence>
<evidence type="ECO:0000256" key="3">
    <source>
        <dbReference type="ARBA" id="ARBA00022692"/>
    </source>
</evidence>
<dbReference type="GO" id="GO:0005886">
    <property type="term" value="C:plasma membrane"/>
    <property type="evidence" value="ECO:0007669"/>
    <property type="project" value="InterPro"/>
</dbReference>
<evidence type="ECO:0000256" key="1">
    <source>
        <dbReference type="ARBA" id="ARBA00022475"/>
    </source>
</evidence>
<dbReference type="PANTHER" id="PTHR37481:SF1">
    <property type="entry name" value="LIPOPOLYSACCHARIDE EXPORT SYSTEM PROTEIN LPTC"/>
    <property type="match status" value="1"/>
</dbReference>
<evidence type="ECO:0000256" key="2">
    <source>
        <dbReference type="ARBA" id="ARBA00022519"/>
    </source>
</evidence>
<keyword evidence="4 6" id="KW-1133">Transmembrane helix</keyword>
<dbReference type="GO" id="GO:0015221">
    <property type="term" value="F:lipopolysaccharide transmembrane transporter activity"/>
    <property type="evidence" value="ECO:0007669"/>
    <property type="project" value="InterPro"/>
</dbReference>
<evidence type="ECO:0000256" key="6">
    <source>
        <dbReference type="SAM" id="Phobius"/>
    </source>
</evidence>
<dbReference type="RefSeq" id="WP_180146758.1">
    <property type="nucleotide sequence ID" value="NZ_CAADHO010000015.1"/>
</dbReference>
<dbReference type="GO" id="GO:0017089">
    <property type="term" value="F:glycolipid transfer activity"/>
    <property type="evidence" value="ECO:0007669"/>
    <property type="project" value="TreeGrafter"/>
</dbReference>
<dbReference type="Gene3D" id="2.60.450.10">
    <property type="entry name" value="Lipopolysaccharide (LPS) transport protein A like domain"/>
    <property type="match status" value="1"/>
</dbReference>
<evidence type="ECO:0000256" key="5">
    <source>
        <dbReference type="ARBA" id="ARBA00023136"/>
    </source>
</evidence>
<evidence type="ECO:0000313" key="8">
    <source>
        <dbReference type="Proteomes" id="UP000507962"/>
    </source>
</evidence>
<feature type="transmembrane region" description="Helical" evidence="6">
    <location>
        <begin position="12"/>
        <end position="33"/>
    </location>
</feature>
<protein>
    <submittedName>
        <fullName evidence="7">Lipopolysaccharide export system protein lptc</fullName>
    </submittedName>
</protein>
<accession>A0A4U8YTS6</accession>
<proteinExistence type="predicted"/>